<evidence type="ECO:0000259" key="1">
    <source>
        <dbReference type="PROSITE" id="PS51029"/>
    </source>
</evidence>
<reference evidence="2" key="1">
    <citation type="submission" date="2013-07" db="EMBL/GenBank/DDBJ databases">
        <authorList>
            <person name="Geib S."/>
        </authorList>
    </citation>
    <scope>NUCLEOTIDE SEQUENCE</scope>
</reference>
<dbReference type="KEGG" id="ccat:101460232"/>
<evidence type="ECO:0000313" key="2">
    <source>
        <dbReference type="EMBL" id="JAC03698.1"/>
    </source>
</evidence>
<dbReference type="InterPro" id="IPR039353">
    <property type="entry name" value="TF_Adf1"/>
</dbReference>
<dbReference type="AlphaFoldDB" id="W8BWT2"/>
<accession>W8BWT2</accession>
<dbReference type="InterPro" id="IPR006578">
    <property type="entry name" value="MADF-dom"/>
</dbReference>
<dbReference type="Pfam" id="PF10545">
    <property type="entry name" value="MADF_DNA_bdg"/>
    <property type="match status" value="2"/>
</dbReference>
<reference evidence="2" key="2">
    <citation type="journal article" date="2014" name="BMC Genomics">
        <title>A genomic perspective to assessing quality of mass-reared SIT flies used in Mediterranean fruit fly (Ceratitis capitata) eradication in California.</title>
        <authorList>
            <person name="Calla B."/>
            <person name="Hall B."/>
            <person name="Hou S."/>
            <person name="Geib S.M."/>
        </authorList>
    </citation>
    <scope>NUCLEOTIDE SEQUENCE</scope>
</reference>
<dbReference type="SMART" id="SM00595">
    <property type="entry name" value="MADF"/>
    <property type="match status" value="2"/>
</dbReference>
<sequence length="350" mass="41236">MDMEKFIDCVKAYPCLYDKGNRHYKSLEKRKNAWRELAEASGTDEFEVERHWKNLRDRFSREIRKKTSSWRLLKNMEFLRIHVIPRPIGVGDPRLDNDFSISSTQSNPNPYDSIDRAALIRLVKEHECLYNRYYVGYKSSDRKKKAWRQIASAMGIDKEQCMQQWVALRDRYGREMRRITALNNNGMSPEHVWPFYDSLQFLRPHILPRCRNNSAPFQSTKNPTENVEFVVEQENTTDSYEYDTDPFQSKALCEQEIDQEDIDDISNQQQIASTSKRKYESDVEQELCSALDLFKQVCGRIKVRNQNPIVQGFGQMIVETICSMSERKQALAMQKVTELVMNIKMQPEIQ</sequence>
<dbReference type="PANTHER" id="PTHR12243:SF67">
    <property type="entry name" value="COREPRESSOR OF PANGOLIN, ISOFORM A-RELATED"/>
    <property type="match status" value="1"/>
</dbReference>
<name>W8BWT2_CERCA</name>
<gene>
    <name evidence="2" type="primary">ADF1</name>
</gene>
<protein>
    <submittedName>
        <fullName evidence="2">Transcription factor Adf-1</fullName>
    </submittedName>
</protein>
<organism evidence="2">
    <name type="scientific">Ceratitis capitata</name>
    <name type="common">Mediterranean fruit fly</name>
    <name type="synonym">Tephritis capitata</name>
    <dbReference type="NCBI Taxonomy" id="7213"/>
    <lineage>
        <taxon>Eukaryota</taxon>
        <taxon>Metazoa</taxon>
        <taxon>Ecdysozoa</taxon>
        <taxon>Arthropoda</taxon>
        <taxon>Hexapoda</taxon>
        <taxon>Insecta</taxon>
        <taxon>Pterygota</taxon>
        <taxon>Neoptera</taxon>
        <taxon>Endopterygota</taxon>
        <taxon>Diptera</taxon>
        <taxon>Brachycera</taxon>
        <taxon>Muscomorpha</taxon>
        <taxon>Tephritoidea</taxon>
        <taxon>Tephritidae</taxon>
        <taxon>Ceratitis</taxon>
        <taxon>Ceratitis</taxon>
    </lineage>
</organism>
<feature type="domain" description="MADF" evidence="1">
    <location>
        <begin position="118"/>
        <end position="207"/>
    </location>
</feature>
<dbReference type="PANTHER" id="PTHR12243">
    <property type="entry name" value="MADF DOMAIN TRANSCRIPTION FACTOR"/>
    <property type="match status" value="1"/>
</dbReference>
<feature type="domain" description="MADF" evidence="1">
    <location>
        <begin position="5"/>
        <end position="84"/>
    </location>
</feature>
<proteinExistence type="evidence at transcript level"/>
<dbReference type="GeneID" id="101460232"/>
<dbReference type="OrthoDB" id="5779735at2759"/>
<dbReference type="EMBL" id="GAMC01002858">
    <property type="protein sequence ID" value="JAC03698.1"/>
    <property type="molecule type" value="mRNA"/>
</dbReference>
<dbReference type="PROSITE" id="PS51029">
    <property type="entry name" value="MADF"/>
    <property type="match status" value="2"/>
</dbReference>